<feature type="compositionally biased region" description="Pro residues" evidence="2">
    <location>
        <begin position="40"/>
        <end position="51"/>
    </location>
</feature>
<dbReference type="RefSeq" id="XP_016215399.1">
    <property type="nucleotide sequence ID" value="XM_016356606.1"/>
</dbReference>
<feature type="coiled-coil region" evidence="1">
    <location>
        <begin position="992"/>
        <end position="1019"/>
    </location>
</feature>
<dbReference type="PANTHER" id="PTHR23159">
    <property type="entry name" value="CENTROSOMAL PROTEIN 2"/>
    <property type="match status" value="1"/>
</dbReference>
<evidence type="ECO:0000256" key="2">
    <source>
        <dbReference type="SAM" id="MobiDB-lite"/>
    </source>
</evidence>
<feature type="region of interest" description="Disordered" evidence="2">
    <location>
        <begin position="1247"/>
        <end position="1268"/>
    </location>
</feature>
<evidence type="ECO:0008006" key="5">
    <source>
        <dbReference type="Google" id="ProtNLM"/>
    </source>
</evidence>
<feature type="compositionally biased region" description="Basic and acidic residues" evidence="2">
    <location>
        <begin position="2134"/>
        <end position="2144"/>
    </location>
</feature>
<dbReference type="VEuPathDB" id="FungiDB:PV09_03410"/>
<evidence type="ECO:0000313" key="3">
    <source>
        <dbReference type="EMBL" id="KIW05530.1"/>
    </source>
</evidence>
<feature type="compositionally biased region" description="Polar residues" evidence="2">
    <location>
        <begin position="213"/>
        <end position="224"/>
    </location>
</feature>
<feature type="compositionally biased region" description="Low complexity" evidence="2">
    <location>
        <begin position="52"/>
        <end position="72"/>
    </location>
</feature>
<keyword evidence="4" id="KW-1185">Reference proteome</keyword>
<feature type="compositionally biased region" description="Polar residues" evidence="2">
    <location>
        <begin position="2086"/>
        <end position="2097"/>
    </location>
</feature>
<dbReference type="Proteomes" id="UP000053259">
    <property type="component" value="Unassembled WGS sequence"/>
</dbReference>
<feature type="compositionally biased region" description="Basic and acidic residues" evidence="2">
    <location>
        <begin position="2235"/>
        <end position="2249"/>
    </location>
</feature>
<feature type="compositionally biased region" description="Basic and acidic residues" evidence="2">
    <location>
        <begin position="2216"/>
        <end position="2228"/>
    </location>
</feature>
<feature type="region of interest" description="Disordered" evidence="2">
    <location>
        <begin position="2114"/>
        <end position="2284"/>
    </location>
</feature>
<protein>
    <recommendedName>
        <fullName evidence="5">Chromosome segregation ATPase family protein</fullName>
    </recommendedName>
</protein>
<dbReference type="EMBL" id="KN847537">
    <property type="protein sequence ID" value="KIW05530.1"/>
    <property type="molecule type" value="Genomic_DNA"/>
</dbReference>
<evidence type="ECO:0000313" key="4">
    <source>
        <dbReference type="Proteomes" id="UP000053259"/>
    </source>
</evidence>
<proteinExistence type="predicted"/>
<feature type="compositionally biased region" description="Basic and acidic residues" evidence="2">
    <location>
        <begin position="1"/>
        <end position="15"/>
    </location>
</feature>
<feature type="region of interest" description="Disordered" evidence="2">
    <location>
        <begin position="1"/>
        <end position="228"/>
    </location>
</feature>
<dbReference type="PANTHER" id="PTHR23159:SF31">
    <property type="entry name" value="CENTROSOME-ASSOCIATED PROTEIN CEP250 ISOFORM X1"/>
    <property type="match status" value="1"/>
</dbReference>
<accession>A0A0D2AG95</accession>
<feature type="compositionally biased region" description="Polar residues" evidence="2">
    <location>
        <begin position="2166"/>
        <end position="2198"/>
    </location>
</feature>
<sequence length="2284" mass="250938">MSADRARSVDREGRLVRHQQSLDSGRIHVPMWDSSDPDRAPPPLPLNPNPAAPATRPNASAHIQAAAEALSAKARESLTPSPYMSNPMPERSNERSPDRSLIKGAAHRRLQSLQTPSVKDLRSYLDGNRSPERSPERPRAGTIAPTPKKELDGDLFSSPNRAGTPTPTSRESKDIPERRASSRPPPKAILGENTPPSATMLALQTYPARDFSENNQPNTNNGSSPRKMLDGDFGLLSTQITSLTSICTKMQAEMDKLSRRSKDNATDLISLKEATNARDEDIRKSLRELTNTLNSTNFSASTSSNIFGQSVRGSSSTFGSSTPPPSNKFTLPRIPSPNSLFDDRVGSPTPNLYTVDGVASVAMLEKIIREMVTKENQENLLSTLSQLFDSASKDSAENSKKLEEMFKEMKAIAAAAKGETSRALVPASLNGIADSADNSASTAGPLARTTRDVQTVPSPGGNGEQKPYTSPKAADFVSDEMIKLLKKIKESVTQSGGLLGEVKAQQRDLRGEVLHMGREIARKIDESRKPATGAKAIEDGSGKQDIARIVQEGLADLKVYLDEAMREKRRQSSGTTISKSSVNSQEVYDIVRHTMSQHGLDRMTSESESTATALAPGLDKDAILNAIKEAYEEYKPDVQIEQYGLERHEILECLREGLEQHQSPEGSQSLSRAEIMEAIQDAMKNFQPPPPINEASELRDEILNAVRECLDEFKPSLAVAKPASVNSQDQDRLLDMMRQVVLDAVKAGLLQSGGVGGSRELEISQEDLYAAVSNALNSSGSPFGRYGEQVVAQLQEVVQNMHAEFKEYSTANGRDTEQVLDAMKDGLESLRGEIELYVDRAQDVTQKDDIIEAIRDGLDRLGRDVQAWCAAGPTGDNSISRTEMLEYIKSEFELLHQEISDRERTSVIPSPGDNAAVLGAIHDGFEMLKENLRSVEFSELSRGQVDEEMRNELEQLRDTILGGSSIHKDEIIDTIRAHFDTMHGKIDGGAFSGTSEEMLRELKEELEHLRETIATSLARPTCDLDNGAIREMLQEMREQVVSENGAASREMLSTMQSEIEQLRETLSGALVAEGSNVNKDEIMEALRTTMSSVQNLADRQPSQIDEELLGAIRGEFEILRSNVANGFSRGLQTADREDILEAMRLGFDDLRSDLIKKIENPEQHMKATGELLDALNEGLEGLKSEVRGGSNAEDKPIDMTVSYEILDTLKDGIASLRADMAKLKLQNLDEEESDEPPESSDNAIVLAESDVGAPVSREVSSPAKSRKRKDLEKLEVMLAQLQVKVDAMDANITESTFQPPATAPAEGTAMKTDLESIENLIKELQATVDVLAAREDVDISGLPKKEDVEAIETLLSNTKAKLDDIQMPDLSATASKEQLEAVETLIKSTREAIDELNVRVEDNIAKKEQVATVESLIQDLKSAIDDMKLSKSEDNGDNKIEKSDIDAIGLIALDIKEKLGSMKEMDDLPSKADIESLTALVHDFRDSHEKLKETYESDVALTAKAFDDRRNENEDIITAIGVVKSFLSDVKEELKSKLDVSALETTTLADNFKIMEKTIENNFNVMGDVKELMEIVNREFERIHGTFDDVKVQQEQKSTEEKEKHDATKEAVISEVSAKLDEKFDAIMSKYDDAQHAAEAQVKSMEERAAEQQVLLQTTKEVSEELKLSVDTLGTTLTAIDAHFSEIGDKVSSDSQTVFTKLETVTEGFQNLETRTAAKEDHELTRAEVAKALDAIGGMAEQNTEFQPKILVSVQELHALVEKHYELSQKAQEAAQQQAETANEQSKSLAEEIKTSFSSLPALLPPPQPAIEAASNDVYDDAQVQEKLNQVLESLNTAKDSWGQLERLDQIHQQVMATAAEVSAFVSTQTRLIDEGHESKQKEAEEMALLLERRTAEKEHLESTIEDLKDEKESLLALIESLQSERDSLAIQKSRLAADVAAMQTALSIRQEELDAMDAKAEALERRVLEGIMNQSRLLMMAKGTSKPGTGEARIASNASHSTIGQLSSLSAAGKGLSMALQKRPVAGRRNAASNNPTARRVMSLNPISHNTPTGAQGYLAATRNVENSVLKRSQSVRTNKYRKVSWNSAPDKQHTSSIHEMAEDKENNVISEANSEDEQLDDNDDSDTVSDSGTERRSSHIAETEGQPTSSYAGSVSEDSERPTSRGTMTGTEFSGSYVTESEVSNRRTSYASTLRSTLGADTVIDEEDEESDSEREHDLDEDRVSASEESEAEMEHEHSDHVTRKEMVVYAAPSDSGLGTDLPTAMMSGSETDYFRRKAEED</sequence>
<organism evidence="3 4">
    <name type="scientific">Verruconis gallopava</name>
    <dbReference type="NCBI Taxonomy" id="253628"/>
    <lineage>
        <taxon>Eukaryota</taxon>
        <taxon>Fungi</taxon>
        <taxon>Dikarya</taxon>
        <taxon>Ascomycota</taxon>
        <taxon>Pezizomycotina</taxon>
        <taxon>Dothideomycetes</taxon>
        <taxon>Pleosporomycetidae</taxon>
        <taxon>Venturiales</taxon>
        <taxon>Sympoventuriaceae</taxon>
        <taxon>Verruconis</taxon>
    </lineage>
</organism>
<feature type="compositionally biased region" description="Basic and acidic residues" evidence="2">
    <location>
        <begin position="170"/>
        <end position="180"/>
    </location>
</feature>
<feature type="compositionally biased region" description="Basic and acidic residues" evidence="2">
    <location>
        <begin position="119"/>
        <end position="139"/>
    </location>
</feature>
<gene>
    <name evidence="3" type="ORF">PV09_03410</name>
</gene>
<feature type="compositionally biased region" description="Acidic residues" evidence="2">
    <location>
        <begin position="2205"/>
        <end position="2215"/>
    </location>
</feature>
<keyword evidence="1" id="KW-0175">Coiled coil</keyword>
<feature type="coiled-coil region" evidence="1">
    <location>
        <begin position="1206"/>
        <end position="1233"/>
    </location>
</feature>
<dbReference type="OrthoDB" id="5423371at2759"/>
<feature type="compositionally biased region" description="Basic and acidic residues" evidence="2">
    <location>
        <begin position="91"/>
        <end position="101"/>
    </location>
</feature>
<feature type="coiled-coil region" evidence="1">
    <location>
        <begin position="1765"/>
        <end position="1792"/>
    </location>
</feature>
<feature type="region of interest" description="Disordered" evidence="2">
    <location>
        <begin position="2071"/>
        <end position="2097"/>
    </location>
</feature>
<name>A0A0D2AG95_9PEZI</name>
<evidence type="ECO:0000256" key="1">
    <source>
        <dbReference type="SAM" id="Coils"/>
    </source>
</evidence>
<feature type="compositionally biased region" description="Acidic residues" evidence="2">
    <location>
        <begin position="2115"/>
        <end position="2129"/>
    </location>
</feature>
<dbReference type="HOGENOM" id="CLU_000589_0_0_1"/>
<feature type="coiled-coil region" evidence="1">
    <location>
        <begin position="1590"/>
        <end position="1648"/>
    </location>
</feature>
<dbReference type="InParanoid" id="A0A0D2AG95"/>
<reference evidence="3 4" key="1">
    <citation type="submission" date="2015-01" db="EMBL/GenBank/DDBJ databases">
        <title>The Genome Sequence of Ochroconis gallopava CBS43764.</title>
        <authorList>
            <consortium name="The Broad Institute Genomics Platform"/>
            <person name="Cuomo C."/>
            <person name="de Hoog S."/>
            <person name="Gorbushina A."/>
            <person name="Stielow B."/>
            <person name="Teixiera M."/>
            <person name="Abouelleil A."/>
            <person name="Chapman S.B."/>
            <person name="Priest M."/>
            <person name="Young S.K."/>
            <person name="Wortman J."/>
            <person name="Nusbaum C."/>
            <person name="Birren B."/>
        </authorList>
    </citation>
    <scope>NUCLEOTIDE SEQUENCE [LARGE SCALE GENOMIC DNA]</scope>
    <source>
        <strain evidence="3 4">CBS 43764</strain>
    </source>
</reference>
<feature type="region of interest" description="Disordered" evidence="2">
    <location>
        <begin position="312"/>
        <end position="335"/>
    </location>
</feature>
<feature type="region of interest" description="Disordered" evidence="2">
    <location>
        <begin position="433"/>
        <end position="471"/>
    </location>
</feature>
<dbReference type="STRING" id="253628.A0A0D2AG95"/>
<feature type="coiled-coil region" evidence="1">
    <location>
        <begin position="1891"/>
        <end position="1967"/>
    </location>
</feature>
<feature type="compositionally biased region" description="Basic and acidic residues" evidence="2">
    <location>
        <begin position="2275"/>
        <end position="2284"/>
    </location>
</feature>
<feature type="compositionally biased region" description="Polar residues" evidence="2">
    <location>
        <begin position="157"/>
        <end position="169"/>
    </location>
</feature>
<dbReference type="GeneID" id="27311383"/>